<reference evidence="3 4" key="1">
    <citation type="journal article" date="2014" name="Int. J. Syst. Evol. Microbiol.">
        <title>Bradyrhizobium ottawaense sp. nov., a symbiotic nitrogen fixing bacterium from root nodules of soybeans in Canada.</title>
        <authorList>
            <person name="Yu X."/>
            <person name="Cloutier S."/>
            <person name="Tambong J.T."/>
            <person name="Bromfield E.S."/>
        </authorList>
    </citation>
    <scope>NUCLEOTIDE SEQUENCE [LARGE SCALE GENOMIC DNA]</scope>
    <source>
        <strain evidence="3 4">OO99</strain>
    </source>
</reference>
<dbReference type="AlphaFoldDB" id="A0A2U8P4J8"/>
<dbReference type="Pfam" id="PF06114">
    <property type="entry name" value="Peptidase_M78"/>
    <property type="match status" value="1"/>
</dbReference>
<sequence length="399" mass="45038">MATRVKALIAPALVTWARETAGFSLAEAADRLDIDQAKLTDWEDPDREESPSIPQLRKMAALFKRPLAVFYLPEPPSRFEVMRDLRRLPGTGLRHLSPALQLEIRAATERRELALELAADLDQEFPKFTLQADISEDPELVGQRVRDALGVTDDLQIHWRDADGRTGFNAWRSRIEATGTLVFQTTALASEEASGFAIFAGVSPVISVNRKDALTRRTFSLLHEFAHLMVRVSGVSNLETDERRPPEDQRIEVFCNHVAAAALMPKDALLAQPGVTEQGARSEEWGDAQVSELARRFNVSREAVLRRLLVFDRTTQAFYERKRAQYIAEYRAQQLRQREQAKEIKRNMPTETVSHFGKPLVRMLLNNYRQDRMTLSAISGYLGLKVKHIPKLSKAAGLG</sequence>
<evidence type="ECO:0000313" key="4">
    <source>
        <dbReference type="Proteomes" id="UP000215703"/>
    </source>
</evidence>
<dbReference type="InterPro" id="IPR052345">
    <property type="entry name" value="Rad_response_metalloprotease"/>
</dbReference>
<dbReference type="PANTHER" id="PTHR43236">
    <property type="entry name" value="ANTITOXIN HIGA1"/>
    <property type="match status" value="1"/>
</dbReference>
<gene>
    <name evidence="3" type="ORF">CIT37_10725</name>
</gene>
<dbReference type="InterPro" id="IPR010982">
    <property type="entry name" value="Lambda_DNA-bd_dom_sf"/>
</dbReference>
<dbReference type="PROSITE" id="PS50943">
    <property type="entry name" value="HTH_CROC1"/>
    <property type="match status" value="1"/>
</dbReference>
<dbReference type="InterPro" id="IPR010359">
    <property type="entry name" value="IrrE_HExxH"/>
</dbReference>
<accession>A0A2U8P4J8</accession>
<dbReference type="SMART" id="SM00530">
    <property type="entry name" value="HTH_XRE"/>
    <property type="match status" value="1"/>
</dbReference>
<evidence type="ECO:0000313" key="3">
    <source>
        <dbReference type="EMBL" id="AWL92632.1"/>
    </source>
</evidence>
<dbReference type="InterPro" id="IPR001387">
    <property type="entry name" value="Cro/C1-type_HTH"/>
</dbReference>
<evidence type="ECO:0000259" key="2">
    <source>
        <dbReference type="PROSITE" id="PS50943"/>
    </source>
</evidence>
<dbReference type="CDD" id="cd00093">
    <property type="entry name" value="HTH_XRE"/>
    <property type="match status" value="1"/>
</dbReference>
<feature type="domain" description="HTH cro/C1-type" evidence="2">
    <location>
        <begin position="17"/>
        <end position="70"/>
    </location>
</feature>
<reference evidence="3 4" key="2">
    <citation type="journal article" date="2017" name="Syst. Appl. Microbiol.">
        <title>Soybeans inoculated with root zone soils of Canadian native legumes harbour diverse and novel Bradyrhizobium spp. that possess agricultural potential.</title>
        <authorList>
            <person name="Bromfield E.S.P."/>
            <person name="Cloutier S."/>
            <person name="Tambong J.T."/>
            <person name="Tran Thi T.V."/>
        </authorList>
    </citation>
    <scope>NUCLEOTIDE SEQUENCE [LARGE SCALE GENOMIC DNA]</scope>
    <source>
        <strain evidence="3 4">OO99</strain>
    </source>
</reference>
<dbReference type="Proteomes" id="UP000215703">
    <property type="component" value="Chromosome"/>
</dbReference>
<evidence type="ECO:0000256" key="1">
    <source>
        <dbReference type="ARBA" id="ARBA00007227"/>
    </source>
</evidence>
<dbReference type="EMBL" id="CP029425">
    <property type="protein sequence ID" value="AWL92632.1"/>
    <property type="molecule type" value="Genomic_DNA"/>
</dbReference>
<proteinExistence type="inferred from homology"/>
<name>A0A2U8P4J8_9BRAD</name>
<dbReference type="PANTHER" id="PTHR43236:SF2">
    <property type="entry name" value="BLL0069 PROTEIN"/>
    <property type="match status" value="1"/>
</dbReference>
<dbReference type="GO" id="GO:0003677">
    <property type="term" value="F:DNA binding"/>
    <property type="evidence" value="ECO:0007669"/>
    <property type="project" value="InterPro"/>
</dbReference>
<dbReference type="Gene3D" id="1.10.260.40">
    <property type="entry name" value="lambda repressor-like DNA-binding domains"/>
    <property type="match status" value="1"/>
</dbReference>
<organism evidence="3 4">
    <name type="scientific">Bradyrhizobium ottawaense</name>
    <dbReference type="NCBI Taxonomy" id="931866"/>
    <lineage>
        <taxon>Bacteria</taxon>
        <taxon>Pseudomonadati</taxon>
        <taxon>Pseudomonadota</taxon>
        <taxon>Alphaproteobacteria</taxon>
        <taxon>Hyphomicrobiales</taxon>
        <taxon>Nitrobacteraceae</taxon>
        <taxon>Bradyrhizobium</taxon>
    </lineage>
</organism>
<comment type="similarity">
    <text evidence="1">Belongs to the short-chain fatty acyl-CoA assimilation regulator (ScfR) family.</text>
</comment>
<protein>
    <submittedName>
        <fullName evidence="3">ImmA/IrrE family metallo-endopeptidase</fullName>
    </submittedName>
</protein>
<dbReference type="SUPFAM" id="SSF47413">
    <property type="entry name" value="lambda repressor-like DNA-binding domains"/>
    <property type="match status" value="1"/>
</dbReference>
<dbReference type="KEGG" id="bot:CIT37_10725"/>
<dbReference type="Gene3D" id="1.10.10.2910">
    <property type="match status" value="1"/>
</dbReference>